<dbReference type="GO" id="GO:0050661">
    <property type="term" value="F:NADP binding"/>
    <property type="evidence" value="ECO:0007669"/>
    <property type="project" value="InterPro"/>
</dbReference>
<dbReference type="STRING" id="28176.CF66_0145"/>
<comment type="pathway">
    <text evidence="4">Amino-acid biosynthesis; L-threonine biosynthesis; L-threonine from L-aspartate: step 2/5.</text>
</comment>
<dbReference type="AlphaFoldDB" id="S3EGV9"/>
<dbReference type="GO" id="GO:0009086">
    <property type="term" value="P:methionine biosynthetic process"/>
    <property type="evidence" value="ECO:0007669"/>
    <property type="project" value="UniProtKB-KW"/>
</dbReference>
<evidence type="ECO:0000256" key="12">
    <source>
        <dbReference type="ARBA" id="ARBA00023002"/>
    </source>
</evidence>
<comment type="pathway">
    <text evidence="2">Amino-acid biosynthesis; L-methionine biosynthesis via de novo pathway; L-homoserine from L-aspartate: step 2/3.</text>
</comment>
<evidence type="ECO:0000256" key="1">
    <source>
        <dbReference type="ARBA" id="ARBA00002492"/>
    </source>
</evidence>
<dbReference type="NCBIfam" id="TIGR01745">
    <property type="entry name" value="asd_gamma"/>
    <property type="match status" value="1"/>
</dbReference>
<comment type="catalytic activity">
    <reaction evidence="15">
        <text>L-aspartate 4-semialdehyde + phosphate + NADP(+) = 4-phospho-L-aspartate + NADPH + H(+)</text>
        <dbReference type="Rhea" id="RHEA:24284"/>
        <dbReference type="ChEBI" id="CHEBI:15378"/>
        <dbReference type="ChEBI" id="CHEBI:43474"/>
        <dbReference type="ChEBI" id="CHEBI:57535"/>
        <dbReference type="ChEBI" id="CHEBI:57783"/>
        <dbReference type="ChEBI" id="CHEBI:58349"/>
        <dbReference type="ChEBI" id="CHEBI:537519"/>
        <dbReference type="EC" id="1.2.1.11"/>
    </reaction>
</comment>
<dbReference type="Pfam" id="PF02774">
    <property type="entry name" value="Semialdhyde_dhC"/>
    <property type="match status" value="1"/>
</dbReference>
<dbReference type="RefSeq" id="WP_016504030.1">
    <property type="nucleotide sequence ID" value="NZ_AMSD01000002.1"/>
</dbReference>
<comment type="function">
    <text evidence="1">Catalyzes the NADPH-dependent formation of L-aspartate-semialdehyde (L-ASA) by the reductive dephosphorylation of L-aspartyl-4-phosphate.</text>
</comment>
<feature type="active site" description="Proton acceptor" evidence="17">
    <location>
        <position position="274"/>
    </location>
</feature>
<evidence type="ECO:0000313" key="20">
    <source>
        <dbReference type="Proteomes" id="UP000053688"/>
    </source>
</evidence>
<gene>
    <name evidence="19" type="ORF">O1U_0698</name>
</gene>
<dbReference type="GO" id="GO:0009089">
    <property type="term" value="P:lysine biosynthetic process via diaminopimelate"/>
    <property type="evidence" value="ECO:0007669"/>
    <property type="project" value="UniProtKB-UniRule"/>
</dbReference>
<protein>
    <recommendedName>
        <fullName evidence="7 16">Aspartate-semialdehyde dehydrogenase</fullName>
        <ecNumber evidence="7 16">1.2.1.11</ecNumber>
    </recommendedName>
</protein>
<dbReference type="SMART" id="SM00859">
    <property type="entry name" value="Semialdhyde_dh"/>
    <property type="match status" value="1"/>
</dbReference>
<dbReference type="GO" id="GO:0019877">
    <property type="term" value="P:diaminopimelate biosynthetic process"/>
    <property type="evidence" value="ECO:0007669"/>
    <property type="project" value="UniProtKB-KW"/>
</dbReference>
<dbReference type="SUPFAM" id="SSF51735">
    <property type="entry name" value="NAD(P)-binding Rossmann-fold domains"/>
    <property type="match status" value="1"/>
</dbReference>
<dbReference type="PANTHER" id="PTHR46278">
    <property type="entry name" value="DEHYDROGENASE, PUTATIVE-RELATED"/>
    <property type="match status" value="1"/>
</dbReference>
<dbReference type="GO" id="GO:0051287">
    <property type="term" value="F:NAD binding"/>
    <property type="evidence" value="ECO:0007669"/>
    <property type="project" value="InterPro"/>
</dbReference>
<evidence type="ECO:0000256" key="11">
    <source>
        <dbReference type="ARBA" id="ARBA00022915"/>
    </source>
</evidence>
<dbReference type="PATRIC" id="fig|1236703.3.peg.713"/>
<evidence type="ECO:0000256" key="14">
    <source>
        <dbReference type="ARBA" id="ARBA00023167"/>
    </source>
</evidence>
<sequence length="373" mass="41813">MKVGLIGWRGMVGSVLMQRMKEEGDFHFIEPILYSTSKITISPSSFYKQFGSVKDAFDFDSLKKLDSIVTCQGNDYTEKVYKVLRQSGWKGYWIDAASTLRMDKNSIIVLDPINLIQIQQGIYSGIKTFVGANCTVSLMLMALGGLYEKRMIDWISCMTYQAASGAGAKNMKELLLQMIAVTDQITSEDINLTSSILDVDKKILEIIRSSSFPTKEFHVPLAVSLIPWIGMNCNNGQSKEEWKIARETNKILDLQMSPIKIDGTCVRIGSMRCHAQALTIKLKQNVPLDEIEEIISTHNDWVKVIPNEPDITAKELTPAKISGTMSIPVGRLRKMSIGKNFLNAFTVGDQLLWGAAEVLRRTLRIILSENNFI</sequence>
<keyword evidence="8" id="KW-0028">Amino-acid biosynthesis</keyword>
<dbReference type="Gene3D" id="3.40.50.720">
    <property type="entry name" value="NAD(P)-binding Rossmann-like Domain"/>
    <property type="match status" value="1"/>
</dbReference>
<dbReference type="PANTHER" id="PTHR46278:SF4">
    <property type="entry name" value="ASPARTATE-SEMIALDEHYDE DEHYDROGENASE"/>
    <property type="match status" value="1"/>
</dbReference>
<dbReference type="InterPro" id="IPR036291">
    <property type="entry name" value="NAD(P)-bd_dom_sf"/>
</dbReference>
<proteinExistence type="inferred from homology"/>
<dbReference type="GO" id="GO:0046983">
    <property type="term" value="F:protein dimerization activity"/>
    <property type="evidence" value="ECO:0007669"/>
    <property type="project" value="InterPro"/>
</dbReference>
<accession>S3EGV9</accession>
<evidence type="ECO:0000256" key="9">
    <source>
        <dbReference type="ARBA" id="ARBA00022697"/>
    </source>
</evidence>
<comment type="subunit">
    <text evidence="6">Homodimer.</text>
</comment>
<evidence type="ECO:0000256" key="7">
    <source>
        <dbReference type="ARBA" id="ARBA00013120"/>
    </source>
</evidence>
<dbReference type="UniPathway" id="UPA00050">
    <property type="reaction ID" value="UER00463"/>
</dbReference>
<dbReference type="UniPathway" id="UPA00051">
    <property type="reaction ID" value="UER00464"/>
</dbReference>
<evidence type="ECO:0000256" key="13">
    <source>
        <dbReference type="ARBA" id="ARBA00023154"/>
    </source>
</evidence>
<keyword evidence="13" id="KW-0457">Lysine biosynthesis</keyword>
<dbReference type="eggNOG" id="COG0136">
    <property type="taxonomic scope" value="Bacteria"/>
</dbReference>
<dbReference type="GO" id="GO:0004073">
    <property type="term" value="F:aspartate-semialdehyde dehydrogenase activity"/>
    <property type="evidence" value="ECO:0007669"/>
    <property type="project" value="UniProtKB-UniRule"/>
</dbReference>
<dbReference type="GO" id="GO:0009088">
    <property type="term" value="P:threonine biosynthetic process"/>
    <property type="evidence" value="ECO:0007669"/>
    <property type="project" value="UniProtKB-UniPathway"/>
</dbReference>
<feature type="domain" description="Semialdehyde dehydrogenase NAD-binding" evidence="18">
    <location>
        <begin position="2"/>
        <end position="121"/>
    </location>
</feature>
<evidence type="ECO:0000256" key="5">
    <source>
        <dbReference type="ARBA" id="ARBA00010584"/>
    </source>
</evidence>
<evidence type="ECO:0000256" key="15">
    <source>
        <dbReference type="ARBA" id="ARBA00047891"/>
    </source>
</evidence>
<dbReference type="GO" id="GO:0009097">
    <property type="term" value="P:isoleucine biosynthetic process"/>
    <property type="evidence" value="ECO:0007669"/>
    <property type="project" value="InterPro"/>
</dbReference>
<dbReference type="CDD" id="cd02314">
    <property type="entry name" value="VcASADH1_like_N"/>
    <property type="match status" value="1"/>
</dbReference>
<keyword evidence="20" id="KW-1185">Reference proteome</keyword>
<dbReference type="PROSITE" id="PS01103">
    <property type="entry name" value="ASD"/>
    <property type="match status" value="1"/>
</dbReference>
<dbReference type="UniPathway" id="UPA00034">
    <property type="reaction ID" value="UER00016"/>
</dbReference>
<organism evidence="19 20">
    <name type="scientific">Candidatus Photodesmus katoptron Akat1</name>
    <dbReference type="NCBI Taxonomy" id="1236703"/>
    <lineage>
        <taxon>Bacteria</taxon>
        <taxon>Pseudomonadati</taxon>
        <taxon>Pseudomonadota</taxon>
        <taxon>Gammaproteobacteria</taxon>
        <taxon>Vibrionales</taxon>
        <taxon>Vibrionaceae</taxon>
        <taxon>Candidatus Photodesmus</taxon>
    </lineage>
</organism>
<dbReference type="InterPro" id="IPR000534">
    <property type="entry name" value="Semialdehyde_DH_NAD-bd"/>
</dbReference>
<dbReference type="CDD" id="cd23938">
    <property type="entry name" value="ASADH_C_bac_like"/>
    <property type="match status" value="1"/>
</dbReference>
<dbReference type="Gene3D" id="3.30.360.10">
    <property type="entry name" value="Dihydrodipicolinate Reductase, domain 2"/>
    <property type="match status" value="1"/>
</dbReference>
<evidence type="ECO:0000313" key="19">
    <source>
        <dbReference type="EMBL" id="EPE37398.1"/>
    </source>
</evidence>
<keyword evidence="11" id="KW-0220">Diaminopimelate biosynthesis</keyword>
<evidence type="ECO:0000259" key="18">
    <source>
        <dbReference type="SMART" id="SM00859"/>
    </source>
</evidence>
<dbReference type="InterPro" id="IPR000319">
    <property type="entry name" value="Asp-semialdehyde_DH_CS"/>
</dbReference>
<name>S3EGV9_9GAMM</name>
<evidence type="ECO:0000256" key="17">
    <source>
        <dbReference type="PIRSR" id="PIRSR000148-1"/>
    </source>
</evidence>
<comment type="similarity">
    <text evidence="5">Belongs to the aspartate-semialdehyde dehydrogenase family.</text>
</comment>
<dbReference type="SUPFAM" id="SSF55347">
    <property type="entry name" value="Glyceraldehyde-3-phosphate dehydrogenase-like, C-terminal domain"/>
    <property type="match status" value="1"/>
</dbReference>
<comment type="caution">
    <text evidence="19">The sequence shown here is derived from an EMBL/GenBank/DDBJ whole genome shotgun (WGS) entry which is preliminary data.</text>
</comment>
<evidence type="ECO:0000256" key="16">
    <source>
        <dbReference type="NCBIfam" id="TIGR01745"/>
    </source>
</evidence>
<dbReference type="Proteomes" id="UP000053688">
    <property type="component" value="Unassembled WGS sequence"/>
</dbReference>
<keyword evidence="10" id="KW-0521">NADP</keyword>
<evidence type="ECO:0000256" key="6">
    <source>
        <dbReference type="ARBA" id="ARBA00011738"/>
    </source>
</evidence>
<dbReference type="Pfam" id="PF01118">
    <property type="entry name" value="Semialdhyde_dh"/>
    <property type="match status" value="1"/>
</dbReference>
<dbReference type="PIRSF" id="PIRSF000148">
    <property type="entry name" value="ASA_dh"/>
    <property type="match status" value="1"/>
</dbReference>
<feature type="active site" description="Acyl-thioester intermediate" evidence="17">
    <location>
        <position position="134"/>
    </location>
</feature>
<evidence type="ECO:0000256" key="2">
    <source>
        <dbReference type="ARBA" id="ARBA00005021"/>
    </source>
</evidence>
<evidence type="ECO:0000256" key="3">
    <source>
        <dbReference type="ARBA" id="ARBA00005076"/>
    </source>
</evidence>
<keyword evidence="14" id="KW-0486">Methionine biosynthesis</keyword>
<evidence type="ECO:0000256" key="4">
    <source>
        <dbReference type="ARBA" id="ARBA00005097"/>
    </source>
</evidence>
<dbReference type="EC" id="1.2.1.11" evidence="7 16"/>
<evidence type="ECO:0000256" key="10">
    <source>
        <dbReference type="ARBA" id="ARBA00022857"/>
    </source>
</evidence>
<evidence type="ECO:0000256" key="8">
    <source>
        <dbReference type="ARBA" id="ARBA00022605"/>
    </source>
</evidence>
<comment type="pathway">
    <text evidence="3">Amino-acid biosynthesis; L-lysine biosynthesis via DAP pathway; (S)-tetrahydrodipicolinate from L-aspartate: step 2/4.</text>
</comment>
<dbReference type="NCBIfam" id="NF005144">
    <property type="entry name" value="PRK06598.1"/>
    <property type="match status" value="1"/>
</dbReference>
<reference evidence="19 20" key="1">
    <citation type="journal article" date="2014" name="Environ. Microbiol.">
        <title>Genomic signatures of obligate host dependence in the luminous bacterial symbiont of a vertebrate.</title>
        <authorList>
            <person name="Hendry T.A."/>
            <person name="de Wet J.R."/>
            <person name="Dunlap P.V."/>
        </authorList>
    </citation>
    <scope>NUCLEOTIDE SEQUENCE [LARGE SCALE GENOMIC DNA]</scope>
    <source>
        <strain evidence="19 20">Akat1</strain>
    </source>
</reference>
<dbReference type="InterPro" id="IPR012280">
    <property type="entry name" value="Semialdhyde_DH_dimer_dom"/>
</dbReference>
<dbReference type="InterPro" id="IPR011534">
    <property type="entry name" value="Asp_ADH_gamma-type"/>
</dbReference>
<keyword evidence="9" id="KW-0791">Threonine biosynthesis</keyword>
<keyword evidence="12" id="KW-0560">Oxidoreductase</keyword>
<dbReference type="EMBL" id="AMSD01000002">
    <property type="protein sequence ID" value="EPE37398.1"/>
    <property type="molecule type" value="Genomic_DNA"/>
</dbReference>